<reference evidence="1" key="1">
    <citation type="submission" date="2019-08" db="EMBL/GenBank/DDBJ databases">
        <authorList>
            <person name="Kucharzyk K."/>
            <person name="Murdoch R.W."/>
            <person name="Higgins S."/>
            <person name="Loffler F."/>
        </authorList>
    </citation>
    <scope>NUCLEOTIDE SEQUENCE</scope>
</reference>
<organism evidence="1">
    <name type="scientific">bioreactor metagenome</name>
    <dbReference type="NCBI Taxonomy" id="1076179"/>
    <lineage>
        <taxon>unclassified sequences</taxon>
        <taxon>metagenomes</taxon>
        <taxon>ecological metagenomes</taxon>
    </lineage>
</organism>
<protein>
    <submittedName>
        <fullName evidence="1">Uncharacterized protein</fullName>
    </submittedName>
</protein>
<comment type="caution">
    <text evidence="1">The sequence shown here is derived from an EMBL/GenBank/DDBJ whole genome shotgun (WGS) entry which is preliminary data.</text>
</comment>
<dbReference type="AlphaFoldDB" id="A0A645CWH0"/>
<dbReference type="EMBL" id="VSSQ01030655">
    <property type="protein sequence ID" value="MPM81264.1"/>
    <property type="molecule type" value="Genomic_DNA"/>
</dbReference>
<accession>A0A645CWH0</accession>
<gene>
    <name evidence="1" type="ORF">SDC9_128316</name>
</gene>
<evidence type="ECO:0000313" key="1">
    <source>
        <dbReference type="EMBL" id="MPM81264.1"/>
    </source>
</evidence>
<proteinExistence type="predicted"/>
<sequence length="82" mass="8896">MAGKLDHRHLHSEAYSKKRNVILPCVPYGGDHSLDAPVSKAAGYQKSGTTLQVLLQIFLVQRLGVNPPDIHNGVVGNARVIQ</sequence>
<name>A0A645CWH0_9ZZZZ</name>